<dbReference type="CDD" id="cd01170">
    <property type="entry name" value="THZ_kinase"/>
    <property type="match status" value="1"/>
</dbReference>
<evidence type="ECO:0000256" key="4">
    <source>
        <dbReference type="ARBA" id="ARBA00022679"/>
    </source>
</evidence>
<sequence length="265" mass="28320">MLDQIQSTITLLKKQKPLILCLTNYVTMDFMANSLLALGAAPLMSESREEIEELANLSQAIYVNIGTVDDVFMEKALFAAQVANSIGKPLILDPVGAGASKLRTSSAMKLLPYAQVIRGNASEILSLAGSNGTTKGVESADTVTTAIQSAQLLAQSQKTVVISGPEDFITNGIENKILPFGSSFMPLITGMGCTMTAVLSAFIACHSDYFQATIQATAYFGLCGQLAHKQANAPASFKQAFIDNLFHPDWSLMSQTIERVSQNAL</sequence>
<dbReference type="EMBL" id="LNYZ01000002">
    <property type="protein sequence ID" value="KTD80582.1"/>
    <property type="molecule type" value="Genomic_DNA"/>
</dbReference>
<dbReference type="STRING" id="460.Lstg_0418"/>
<evidence type="ECO:0000256" key="9">
    <source>
        <dbReference type="ARBA" id="ARBA00022842"/>
    </source>
</evidence>
<reference evidence="13 15" key="2">
    <citation type="submission" date="2018-06" db="EMBL/GenBank/DDBJ databases">
        <authorList>
            <consortium name="Pathogen Informatics"/>
            <person name="Doyle S."/>
        </authorList>
    </citation>
    <scope>NUCLEOTIDE SEQUENCE [LARGE SCALE GENOMIC DNA]</scope>
    <source>
        <strain evidence="13 15">NCTC11991</strain>
    </source>
</reference>
<organism evidence="13 15">
    <name type="scientific">Legionella steigerwaltii</name>
    <dbReference type="NCBI Taxonomy" id="460"/>
    <lineage>
        <taxon>Bacteria</taxon>
        <taxon>Pseudomonadati</taxon>
        <taxon>Pseudomonadota</taxon>
        <taxon>Gammaproteobacteria</taxon>
        <taxon>Legionellales</taxon>
        <taxon>Legionellaceae</taxon>
        <taxon>Legionella</taxon>
    </lineage>
</organism>
<dbReference type="PRINTS" id="PR01099">
    <property type="entry name" value="HYETHTZKNASE"/>
</dbReference>
<dbReference type="PIRSF" id="PIRSF000513">
    <property type="entry name" value="Thz_kinase"/>
    <property type="match status" value="1"/>
</dbReference>
<accession>A0A378L9M5</accession>
<proteinExistence type="inferred from homology"/>
<keyword evidence="14" id="KW-1185">Reference proteome</keyword>
<keyword evidence="5 11" id="KW-0479">Metal-binding</keyword>
<evidence type="ECO:0000256" key="8">
    <source>
        <dbReference type="ARBA" id="ARBA00022840"/>
    </source>
</evidence>
<name>A0A378L9M5_9GAMM</name>
<dbReference type="UniPathway" id="UPA00060">
    <property type="reaction ID" value="UER00139"/>
</dbReference>
<evidence type="ECO:0000313" key="14">
    <source>
        <dbReference type="Proteomes" id="UP000054820"/>
    </source>
</evidence>
<dbReference type="Pfam" id="PF02110">
    <property type="entry name" value="HK"/>
    <property type="match status" value="1"/>
</dbReference>
<comment type="function">
    <text evidence="11">Catalyzes the phosphorylation of the hydroxyl group of 4-methyl-5-beta-hydroxyethylthiazole (THZ).</text>
</comment>
<evidence type="ECO:0000256" key="1">
    <source>
        <dbReference type="ARBA" id="ARBA00001771"/>
    </source>
</evidence>
<evidence type="ECO:0000256" key="3">
    <source>
        <dbReference type="ARBA" id="ARBA00004868"/>
    </source>
</evidence>
<dbReference type="Gene3D" id="3.40.1190.20">
    <property type="match status" value="1"/>
</dbReference>
<evidence type="ECO:0000313" key="15">
    <source>
        <dbReference type="Proteomes" id="UP000255110"/>
    </source>
</evidence>
<comment type="similarity">
    <text evidence="11">Belongs to the Thz kinase family.</text>
</comment>
<evidence type="ECO:0000313" key="12">
    <source>
        <dbReference type="EMBL" id="KTD80582.1"/>
    </source>
</evidence>
<evidence type="ECO:0000256" key="10">
    <source>
        <dbReference type="ARBA" id="ARBA00022977"/>
    </source>
</evidence>
<evidence type="ECO:0000256" key="2">
    <source>
        <dbReference type="ARBA" id="ARBA00001946"/>
    </source>
</evidence>
<keyword evidence="7 11" id="KW-0418">Kinase</keyword>
<dbReference type="GO" id="GO:0009229">
    <property type="term" value="P:thiamine diphosphate biosynthetic process"/>
    <property type="evidence" value="ECO:0007669"/>
    <property type="project" value="UniProtKB-UniRule"/>
</dbReference>
<dbReference type="InterPro" id="IPR000417">
    <property type="entry name" value="Hyethyz_kinase"/>
</dbReference>
<feature type="binding site" evidence="11">
    <location>
        <position position="44"/>
    </location>
    <ligand>
        <name>substrate</name>
    </ligand>
</feature>
<comment type="pathway">
    <text evidence="3 11">Cofactor biosynthesis; thiamine diphosphate biosynthesis; 4-methyl-5-(2-phosphoethyl)-thiazole from 5-(2-hydroxyethyl)-4-methylthiazole: step 1/1.</text>
</comment>
<keyword evidence="4 11" id="KW-0808">Transferase</keyword>
<dbReference type="Proteomes" id="UP000054820">
    <property type="component" value="Unassembled WGS sequence"/>
</dbReference>
<dbReference type="GO" id="GO:0000287">
    <property type="term" value="F:magnesium ion binding"/>
    <property type="evidence" value="ECO:0007669"/>
    <property type="project" value="UniProtKB-UniRule"/>
</dbReference>
<evidence type="ECO:0000256" key="5">
    <source>
        <dbReference type="ARBA" id="ARBA00022723"/>
    </source>
</evidence>
<protein>
    <recommendedName>
        <fullName evidence="11">Hydroxyethylthiazole kinase</fullName>
        <ecNumber evidence="11">2.7.1.50</ecNumber>
    </recommendedName>
    <alternativeName>
        <fullName evidence="11">4-methyl-5-beta-hydroxyethylthiazole kinase</fullName>
        <shortName evidence="11">TH kinase</shortName>
        <shortName evidence="11">Thz kinase</shortName>
    </alternativeName>
</protein>
<evidence type="ECO:0000256" key="11">
    <source>
        <dbReference type="HAMAP-Rule" id="MF_00228"/>
    </source>
</evidence>
<keyword evidence="9 11" id="KW-0460">Magnesium</keyword>
<dbReference type="EMBL" id="UGOY01000001">
    <property type="protein sequence ID" value="STY22578.1"/>
    <property type="molecule type" value="Genomic_DNA"/>
</dbReference>
<dbReference type="RefSeq" id="WP_058476015.1">
    <property type="nucleotide sequence ID" value="NZ_CAAAIO010000008.1"/>
</dbReference>
<dbReference type="GO" id="GO:0009228">
    <property type="term" value="P:thiamine biosynthetic process"/>
    <property type="evidence" value="ECO:0007669"/>
    <property type="project" value="UniProtKB-KW"/>
</dbReference>
<evidence type="ECO:0000256" key="7">
    <source>
        <dbReference type="ARBA" id="ARBA00022777"/>
    </source>
</evidence>
<feature type="binding site" evidence="11">
    <location>
        <position position="118"/>
    </location>
    <ligand>
        <name>ATP</name>
        <dbReference type="ChEBI" id="CHEBI:30616"/>
    </ligand>
</feature>
<comment type="cofactor">
    <cofactor evidence="2 11">
        <name>Mg(2+)</name>
        <dbReference type="ChEBI" id="CHEBI:18420"/>
    </cofactor>
</comment>
<dbReference type="HAMAP" id="MF_00228">
    <property type="entry name" value="Thz_kinase"/>
    <property type="match status" value="1"/>
</dbReference>
<dbReference type="GO" id="GO:0004417">
    <property type="term" value="F:hydroxyethylthiazole kinase activity"/>
    <property type="evidence" value="ECO:0007669"/>
    <property type="project" value="UniProtKB-UniRule"/>
</dbReference>
<evidence type="ECO:0000256" key="6">
    <source>
        <dbReference type="ARBA" id="ARBA00022741"/>
    </source>
</evidence>
<dbReference type="NCBIfam" id="NF006830">
    <property type="entry name" value="PRK09355.1"/>
    <property type="match status" value="1"/>
</dbReference>
<comment type="catalytic activity">
    <reaction evidence="1 11">
        <text>5-(2-hydroxyethyl)-4-methylthiazole + ATP = 4-methyl-5-(2-phosphooxyethyl)-thiazole + ADP + H(+)</text>
        <dbReference type="Rhea" id="RHEA:24212"/>
        <dbReference type="ChEBI" id="CHEBI:15378"/>
        <dbReference type="ChEBI" id="CHEBI:17957"/>
        <dbReference type="ChEBI" id="CHEBI:30616"/>
        <dbReference type="ChEBI" id="CHEBI:58296"/>
        <dbReference type="ChEBI" id="CHEBI:456216"/>
        <dbReference type="EC" id="2.7.1.50"/>
    </reaction>
</comment>
<evidence type="ECO:0000313" key="13">
    <source>
        <dbReference type="EMBL" id="STY22578.1"/>
    </source>
</evidence>
<dbReference type="AlphaFoldDB" id="A0A378L9M5"/>
<dbReference type="InterPro" id="IPR029056">
    <property type="entry name" value="Ribokinase-like"/>
</dbReference>
<dbReference type="EC" id="2.7.1.50" evidence="11"/>
<dbReference type="GO" id="GO:0005524">
    <property type="term" value="F:ATP binding"/>
    <property type="evidence" value="ECO:0007669"/>
    <property type="project" value="UniProtKB-UniRule"/>
</dbReference>
<dbReference type="OrthoDB" id="8909021at2"/>
<keyword evidence="6 11" id="KW-0547">Nucleotide-binding</keyword>
<feature type="binding site" evidence="11">
    <location>
        <position position="190"/>
    </location>
    <ligand>
        <name>substrate</name>
    </ligand>
</feature>
<reference evidence="12 14" key="1">
    <citation type="submission" date="2015-11" db="EMBL/GenBank/DDBJ databases">
        <title>Genomic analysis of 38 Legionella species identifies large and diverse effector repertoires.</title>
        <authorList>
            <person name="Burstein D."/>
            <person name="Amaro F."/>
            <person name="Zusman T."/>
            <person name="Lifshitz Z."/>
            <person name="Cohen O."/>
            <person name="Gilbert J.A."/>
            <person name="Pupko T."/>
            <person name="Shuman H.A."/>
            <person name="Segal G."/>
        </authorList>
    </citation>
    <scope>NUCLEOTIDE SEQUENCE [LARGE SCALE GENOMIC DNA]</scope>
    <source>
        <strain evidence="12 14">SC-18-C9</strain>
    </source>
</reference>
<gene>
    <name evidence="13" type="primary">thiM_1</name>
    <name evidence="11" type="synonym">thiM</name>
    <name evidence="12" type="ORF">Lstg_0418</name>
    <name evidence="13" type="ORF">NCTC11991_01167</name>
</gene>
<keyword evidence="8 11" id="KW-0067">ATP-binding</keyword>
<keyword evidence="10 11" id="KW-0784">Thiamine biosynthesis</keyword>
<dbReference type="Proteomes" id="UP000255110">
    <property type="component" value="Unassembled WGS sequence"/>
</dbReference>
<dbReference type="SUPFAM" id="SSF53613">
    <property type="entry name" value="Ribokinase-like"/>
    <property type="match status" value="1"/>
</dbReference>
<feature type="binding site" evidence="11">
    <location>
        <position position="163"/>
    </location>
    <ligand>
        <name>ATP</name>
        <dbReference type="ChEBI" id="CHEBI:30616"/>
    </ligand>
</feature>